<proteinExistence type="inferred from homology"/>
<sequence>MKSTKLLFATGAALCLSLQMYAQHTSANVIKEWQRAKDYTKQYLDAMPDSAYGLKPTPEMRSFADQMLHLTEDNYLFAALASGATPPYKPGELEKVPDKSKQGVTKTVLDGYDYVIGKVKSMTDAQLAEQIKLWGRFDMSRETTLDKGFEHQTHHRGQTTVYIRLAGAKPPQEKLF</sequence>
<evidence type="ECO:0000313" key="6">
    <source>
        <dbReference type="Proteomes" id="UP000190367"/>
    </source>
</evidence>
<protein>
    <submittedName>
        <fullName evidence="5">Uncharacterized damage-inducible protein DinB (Forms a four-helix bundle)</fullName>
    </submittedName>
</protein>
<dbReference type="Pfam" id="PF05163">
    <property type="entry name" value="DinB"/>
    <property type="match status" value="1"/>
</dbReference>
<reference evidence="6" key="1">
    <citation type="submission" date="2017-02" db="EMBL/GenBank/DDBJ databases">
        <authorList>
            <person name="Varghese N."/>
            <person name="Submissions S."/>
        </authorList>
    </citation>
    <scope>NUCLEOTIDE SEQUENCE [LARGE SCALE GENOMIC DNA]</scope>
    <source>
        <strain evidence="6">DSM 22224</strain>
    </source>
</reference>
<feature type="binding site" evidence="3">
    <location>
        <position position="69"/>
    </location>
    <ligand>
        <name>a divalent metal cation</name>
        <dbReference type="ChEBI" id="CHEBI:60240"/>
    </ligand>
</feature>
<dbReference type="InterPro" id="IPR007837">
    <property type="entry name" value="DinB"/>
</dbReference>
<dbReference type="Gene3D" id="1.20.120.450">
    <property type="entry name" value="dinb family like domain"/>
    <property type="match status" value="1"/>
</dbReference>
<name>A0A1T4SKE7_9BACT</name>
<dbReference type="STRING" id="634771.SAMN04488128_10314"/>
<dbReference type="GO" id="GO:0046872">
    <property type="term" value="F:metal ion binding"/>
    <property type="evidence" value="ECO:0007669"/>
    <property type="project" value="UniProtKB-KW"/>
</dbReference>
<dbReference type="EMBL" id="FUWZ01000003">
    <property type="protein sequence ID" value="SKA28633.1"/>
    <property type="molecule type" value="Genomic_DNA"/>
</dbReference>
<evidence type="ECO:0000256" key="2">
    <source>
        <dbReference type="ARBA" id="ARBA00022723"/>
    </source>
</evidence>
<gene>
    <name evidence="5" type="ORF">SAMN04488128_10314</name>
</gene>
<evidence type="ECO:0000256" key="1">
    <source>
        <dbReference type="ARBA" id="ARBA00008635"/>
    </source>
</evidence>
<evidence type="ECO:0000256" key="3">
    <source>
        <dbReference type="PIRSR" id="PIRSR607837-1"/>
    </source>
</evidence>
<keyword evidence="4" id="KW-0732">Signal</keyword>
<organism evidence="5 6">
    <name type="scientific">Chitinophaga eiseniae</name>
    <dbReference type="NCBI Taxonomy" id="634771"/>
    <lineage>
        <taxon>Bacteria</taxon>
        <taxon>Pseudomonadati</taxon>
        <taxon>Bacteroidota</taxon>
        <taxon>Chitinophagia</taxon>
        <taxon>Chitinophagales</taxon>
        <taxon>Chitinophagaceae</taxon>
        <taxon>Chitinophaga</taxon>
    </lineage>
</organism>
<dbReference type="InterPro" id="IPR034660">
    <property type="entry name" value="DinB/YfiT-like"/>
</dbReference>
<dbReference type="RefSeq" id="WP_078670394.1">
    <property type="nucleotide sequence ID" value="NZ_FUWZ01000003.1"/>
</dbReference>
<evidence type="ECO:0000313" key="5">
    <source>
        <dbReference type="EMBL" id="SKA28633.1"/>
    </source>
</evidence>
<dbReference type="OrthoDB" id="119432at2"/>
<feature type="signal peptide" evidence="4">
    <location>
        <begin position="1"/>
        <end position="22"/>
    </location>
</feature>
<comment type="similarity">
    <text evidence="1">Belongs to the DinB family.</text>
</comment>
<accession>A0A1T4SKE7</accession>
<feature type="chain" id="PRO_5012978868" evidence="4">
    <location>
        <begin position="23"/>
        <end position="176"/>
    </location>
</feature>
<dbReference type="AlphaFoldDB" id="A0A1T4SKE7"/>
<keyword evidence="6" id="KW-1185">Reference proteome</keyword>
<dbReference type="Proteomes" id="UP000190367">
    <property type="component" value="Unassembled WGS sequence"/>
</dbReference>
<feature type="binding site" evidence="3">
    <location>
        <position position="151"/>
    </location>
    <ligand>
        <name>a divalent metal cation</name>
        <dbReference type="ChEBI" id="CHEBI:60240"/>
    </ligand>
</feature>
<keyword evidence="2 3" id="KW-0479">Metal-binding</keyword>
<evidence type="ECO:0000256" key="4">
    <source>
        <dbReference type="SAM" id="SignalP"/>
    </source>
</evidence>
<feature type="binding site" evidence="3">
    <location>
        <position position="155"/>
    </location>
    <ligand>
        <name>a divalent metal cation</name>
        <dbReference type="ChEBI" id="CHEBI:60240"/>
    </ligand>
</feature>
<dbReference type="SUPFAM" id="SSF109854">
    <property type="entry name" value="DinB/YfiT-like putative metalloenzymes"/>
    <property type="match status" value="1"/>
</dbReference>